<dbReference type="Gene3D" id="1.20.1530.20">
    <property type="match status" value="1"/>
</dbReference>
<evidence type="ECO:0000313" key="12">
    <source>
        <dbReference type="EMBL" id="KUK43446.1"/>
    </source>
</evidence>
<dbReference type="PATRIC" id="fig|301375.6.peg.2310"/>
<evidence type="ECO:0000256" key="5">
    <source>
        <dbReference type="ARBA" id="ARBA00022692"/>
    </source>
</evidence>
<feature type="transmembrane region" description="Helical" evidence="9">
    <location>
        <begin position="275"/>
        <end position="291"/>
    </location>
</feature>
<accession>A0A101FS29</accession>
<feature type="transmembrane region" description="Helical" evidence="9">
    <location>
        <begin position="331"/>
        <end position="351"/>
    </location>
</feature>
<keyword evidence="6 9" id="KW-1133">Transmembrane helix</keyword>
<name>A0A101FS29_9EURY</name>
<keyword evidence="3" id="KW-0050">Antiport</keyword>
<evidence type="ECO:0000256" key="6">
    <source>
        <dbReference type="ARBA" id="ARBA00022989"/>
    </source>
</evidence>
<feature type="transmembrane region" description="Helical" evidence="9">
    <location>
        <begin position="54"/>
        <end position="71"/>
    </location>
</feature>
<evidence type="ECO:0000256" key="9">
    <source>
        <dbReference type="SAM" id="Phobius"/>
    </source>
</evidence>
<feature type="transmembrane region" description="Helical" evidence="9">
    <location>
        <begin position="371"/>
        <end position="394"/>
    </location>
</feature>
<keyword evidence="7" id="KW-0406">Ion transport</keyword>
<feature type="transmembrane region" description="Helical" evidence="9">
    <location>
        <begin position="92"/>
        <end position="112"/>
    </location>
</feature>
<evidence type="ECO:0000259" key="11">
    <source>
        <dbReference type="Pfam" id="PF02254"/>
    </source>
</evidence>
<dbReference type="InterPro" id="IPR006153">
    <property type="entry name" value="Cation/H_exchanger_TM"/>
</dbReference>
<feature type="transmembrane region" description="Helical" evidence="9">
    <location>
        <begin position="160"/>
        <end position="178"/>
    </location>
</feature>
<keyword evidence="8 9" id="KW-0472">Membrane</keyword>
<dbReference type="GO" id="GO:0015297">
    <property type="term" value="F:antiporter activity"/>
    <property type="evidence" value="ECO:0007669"/>
    <property type="project" value="UniProtKB-KW"/>
</dbReference>
<dbReference type="Pfam" id="PF02254">
    <property type="entry name" value="TrkA_N"/>
    <property type="match status" value="1"/>
</dbReference>
<evidence type="ECO:0000256" key="8">
    <source>
        <dbReference type="ARBA" id="ARBA00023136"/>
    </source>
</evidence>
<dbReference type="Gene3D" id="3.40.50.720">
    <property type="entry name" value="NAD(P)-binding Rossmann-like Domain"/>
    <property type="match status" value="1"/>
</dbReference>
<evidence type="ECO:0000256" key="7">
    <source>
        <dbReference type="ARBA" id="ARBA00023065"/>
    </source>
</evidence>
<dbReference type="AlphaFoldDB" id="A0A101FS29"/>
<organism evidence="12 15">
    <name type="scientific">Methanothrix harundinacea</name>
    <dbReference type="NCBI Taxonomy" id="301375"/>
    <lineage>
        <taxon>Archaea</taxon>
        <taxon>Methanobacteriati</taxon>
        <taxon>Methanobacteriota</taxon>
        <taxon>Stenosarchaea group</taxon>
        <taxon>Methanomicrobia</taxon>
        <taxon>Methanotrichales</taxon>
        <taxon>Methanotrichaceae</taxon>
        <taxon>Methanothrix</taxon>
    </lineage>
</organism>
<reference evidence="14 15" key="2">
    <citation type="journal article" date="2015" name="MBio">
        <title>Genome-Resolved Metagenomic Analysis Reveals Roles for Candidate Phyla and Other Microbial Community Members in Biogeochemical Transformations in Oil Reservoirs.</title>
        <authorList>
            <person name="Hu P."/>
            <person name="Tom L."/>
            <person name="Singh A."/>
            <person name="Thomas B.C."/>
            <person name="Baker B.J."/>
            <person name="Piceno Y.M."/>
            <person name="Andersen G.L."/>
            <person name="Banfield J.F."/>
        </authorList>
    </citation>
    <scope>NUCLEOTIDE SEQUENCE [LARGE SCALE GENOMIC DNA]</scope>
    <source>
        <strain evidence="12">57_489</strain>
    </source>
</reference>
<dbReference type="GO" id="GO:0006813">
    <property type="term" value="P:potassium ion transport"/>
    <property type="evidence" value="ECO:0007669"/>
    <property type="project" value="InterPro"/>
</dbReference>
<dbReference type="PANTHER" id="PTHR32507:SF0">
    <property type="entry name" value="NA(+)_H(+) ANTIPORTER 2-RELATED"/>
    <property type="match status" value="1"/>
</dbReference>
<comment type="caution">
    <text evidence="12">The sequence shown here is derived from an EMBL/GenBank/DDBJ whole genome shotgun (WGS) entry which is preliminary data.</text>
</comment>
<dbReference type="InterPro" id="IPR003148">
    <property type="entry name" value="RCK_N"/>
</dbReference>
<dbReference type="InterPro" id="IPR038770">
    <property type="entry name" value="Na+/solute_symporter_sf"/>
</dbReference>
<feature type="transmembrane region" description="Helical" evidence="9">
    <location>
        <begin position="118"/>
        <end position="139"/>
    </location>
</feature>
<dbReference type="EMBL" id="LGFT01000072">
    <property type="protein sequence ID" value="KUK43446.1"/>
    <property type="molecule type" value="Genomic_DNA"/>
</dbReference>
<dbReference type="Proteomes" id="UP000057043">
    <property type="component" value="Unassembled WGS sequence"/>
</dbReference>
<evidence type="ECO:0000256" key="3">
    <source>
        <dbReference type="ARBA" id="ARBA00022449"/>
    </source>
</evidence>
<feature type="transmembrane region" description="Helical" evidence="9">
    <location>
        <begin position="31"/>
        <end position="48"/>
    </location>
</feature>
<dbReference type="PANTHER" id="PTHR32507">
    <property type="entry name" value="NA(+)/H(+) ANTIPORTER 1"/>
    <property type="match status" value="1"/>
</dbReference>
<feature type="domain" description="Cation/H+ exchanger transmembrane" evidence="10">
    <location>
        <begin position="18"/>
        <end position="386"/>
    </location>
</feature>
<protein>
    <submittedName>
        <fullName evidence="12">Sodium/hydrogen exchanger</fullName>
    </submittedName>
</protein>
<feature type="transmembrane region" description="Helical" evidence="9">
    <location>
        <begin position="184"/>
        <end position="207"/>
    </location>
</feature>
<sequence length="616" mass="67121">MTEEILIYLSAILVLGIVAQWLAWRLELPSILVLLIFGILAGPITGFLDPDQILGPLLMPFVSLSVAVILFEGGLNLKIDELHEIGAVVRNLITVGVVVTWVLASAAAHLILGLDLRLAILFGSILVVTGPTVILPMLLHIRPSGRIGNIAKWEGIMNDPIGAMLAVLVFQAILMGGAEGTTAAIFSGIMKTIFIGILTGVGGEILLVSLLKRYWIPDYLQNPAALMLVVTVFTISEQFQIESGLFAVTMMGVALANQEVVAVKHIIEFKENLRVLLIAVLFIVLAGRLSISDLDYIDGYSLLFLGILMVLVRPAVVAISTWGAKLRWQELVFLSWMAPRGIVAASVSSLFALRLSEAGFSQAERLAPLTFFVIIGTVAIYGIGAGSLACWLGLAESNPQGVLIVGANPWARRIAEALQEVGARVLVVDSNYSQISQAYGAGLSTYHGNIMADHVLEEINLEGMGHFMALTSNDKANSLICFHLSEIFGRANVYQLSPVMEAYRGKEFVPPAHLRGRLLFGREVTLPYLAQRFEAEAKIEIFRLTEEFDYDDFNSCYGKSAVPMFLFEEDGDLHIFTVEENRFNPRPGHTLVALINPSGRDTKTCYPEGIKKSPSS</sequence>
<gene>
    <name evidence="12" type="ORF">XD72_2170</name>
    <name evidence="13" type="ORF">XE07_2127</name>
</gene>
<reference evidence="13" key="1">
    <citation type="journal article" date="2015" name="MBio">
        <title>Genome-resolved metagenomic analysis reveals roles for candidate phyla and other microbial community members in biogeochemical transformations in oil reservoirs.</title>
        <authorList>
            <person name="Hu P."/>
            <person name="Tom L."/>
            <person name="Singh A."/>
            <person name="Thomas B.C."/>
            <person name="Baker B.J."/>
            <person name="Piceno Y.M."/>
            <person name="Andersen G.L."/>
            <person name="Banfield J.F."/>
        </authorList>
    </citation>
    <scope>NUCLEOTIDE SEQUENCE [LARGE SCALE GENOMIC DNA]</scope>
    <source>
        <strain evidence="13">56_747</strain>
    </source>
</reference>
<dbReference type="GO" id="GO:1902600">
    <property type="term" value="P:proton transmembrane transport"/>
    <property type="evidence" value="ECO:0007669"/>
    <property type="project" value="InterPro"/>
</dbReference>
<evidence type="ECO:0000313" key="15">
    <source>
        <dbReference type="Proteomes" id="UP000057043"/>
    </source>
</evidence>
<dbReference type="GO" id="GO:0005886">
    <property type="term" value="C:plasma membrane"/>
    <property type="evidence" value="ECO:0007669"/>
    <property type="project" value="UniProtKB-SubCell"/>
</dbReference>
<comment type="subcellular location">
    <subcellularLocation>
        <location evidence="1">Cell membrane</location>
        <topology evidence="1">Multi-pass membrane protein</topology>
    </subcellularLocation>
</comment>
<evidence type="ECO:0000259" key="10">
    <source>
        <dbReference type="Pfam" id="PF00999"/>
    </source>
</evidence>
<evidence type="ECO:0000313" key="14">
    <source>
        <dbReference type="Proteomes" id="UP000053961"/>
    </source>
</evidence>
<dbReference type="SUPFAM" id="SSF51735">
    <property type="entry name" value="NAD(P)-binding Rossmann-fold domains"/>
    <property type="match status" value="1"/>
</dbReference>
<proteinExistence type="predicted"/>
<keyword evidence="5 9" id="KW-0812">Transmembrane</keyword>
<evidence type="ECO:0000256" key="1">
    <source>
        <dbReference type="ARBA" id="ARBA00004651"/>
    </source>
</evidence>
<keyword evidence="4" id="KW-1003">Cell membrane</keyword>
<dbReference type="InterPro" id="IPR036291">
    <property type="entry name" value="NAD(P)-bd_dom_sf"/>
</dbReference>
<feature type="transmembrane region" description="Helical" evidence="9">
    <location>
        <begin position="303"/>
        <end position="324"/>
    </location>
</feature>
<keyword evidence="2" id="KW-0813">Transport</keyword>
<evidence type="ECO:0000256" key="2">
    <source>
        <dbReference type="ARBA" id="ARBA00022448"/>
    </source>
</evidence>
<feature type="transmembrane region" description="Helical" evidence="9">
    <location>
        <begin position="6"/>
        <end position="24"/>
    </location>
</feature>
<feature type="domain" description="RCK N-terminal" evidence="11">
    <location>
        <begin position="402"/>
        <end position="493"/>
    </location>
</feature>
<evidence type="ECO:0000256" key="4">
    <source>
        <dbReference type="ARBA" id="ARBA00022475"/>
    </source>
</evidence>
<evidence type="ECO:0000313" key="13">
    <source>
        <dbReference type="EMBL" id="KUK94509.1"/>
    </source>
</evidence>
<dbReference type="EMBL" id="LGHB01000049">
    <property type="protein sequence ID" value="KUK94509.1"/>
    <property type="molecule type" value="Genomic_DNA"/>
</dbReference>
<dbReference type="Pfam" id="PF00999">
    <property type="entry name" value="Na_H_Exchanger"/>
    <property type="match status" value="1"/>
</dbReference>
<dbReference type="Proteomes" id="UP000053961">
    <property type="component" value="Unassembled WGS sequence"/>
</dbReference>